<dbReference type="PROSITE" id="PS50052">
    <property type="entry name" value="GUANYLATE_KINASE_2"/>
    <property type="match status" value="1"/>
</dbReference>
<dbReference type="InterPro" id="IPR001315">
    <property type="entry name" value="CARD"/>
</dbReference>
<dbReference type="AlphaFoldDB" id="A0A1X7TXS7"/>
<feature type="region of interest" description="Disordered" evidence="4">
    <location>
        <begin position="702"/>
        <end position="790"/>
    </location>
</feature>
<feature type="region of interest" description="Disordered" evidence="4">
    <location>
        <begin position="662"/>
        <end position="689"/>
    </location>
</feature>
<feature type="compositionally biased region" description="Polar residues" evidence="4">
    <location>
        <begin position="738"/>
        <end position="749"/>
    </location>
</feature>
<dbReference type="EnsemblMetazoa" id="Aqu2.1.20048_001">
    <property type="protein sequence ID" value="Aqu2.1.20048_001"/>
    <property type="gene ID" value="Aqu2.1.20048"/>
</dbReference>
<keyword evidence="10" id="KW-1185">Reference proteome</keyword>
<protein>
    <recommendedName>
        <fullName evidence="11">PDZ domain-containing protein</fullName>
    </recommendedName>
</protein>
<feature type="domain" description="CARD" evidence="8">
    <location>
        <begin position="79"/>
        <end position="154"/>
    </location>
</feature>
<feature type="domain" description="PDZ" evidence="7">
    <location>
        <begin position="503"/>
        <end position="588"/>
    </location>
</feature>
<evidence type="ECO:0000313" key="10">
    <source>
        <dbReference type="Proteomes" id="UP000007879"/>
    </source>
</evidence>
<dbReference type="InParanoid" id="A0A1X7TXS7"/>
<dbReference type="GO" id="GO:0005923">
    <property type="term" value="C:bicellular tight junction"/>
    <property type="evidence" value="ECO:0007669"/>
    <property type="project" value="TreeGrafter"/>
</dbReference>
<dbReference type="Gene3D" id="2.30.42.10">
    <property type="match status" value="2"/>
</dbReference>
<dbReference type="PANTHER" id="PTHR13865">
    <property type="entry name" value="TIGHT JUNCTION PROTEIN"/>
    <property type="match status" value="1"/>
</dbReference>
<feature type="region of interest" description="Disordered" evidence="4">
    <location>
        <begin position="383"/>
        <end position="406"/>
    </location>
</feature>
<dbReference type="PROSITE" id="PS50209">
    <property type="entry name" value="CARD"/>
    <property type="match status" value="1"/>
</dbReference>
<dbReference type="CDD" id="cd00136">
    <property type="entry name" value="PDZ_canonical"/>
    <property type="match status" value="2"/>
</dbReference>
<dbReference type="CDD" id="cd01671">
    <property type="entry name" value="CARD"/>
    <property type="match status" value="1"/>
</dbReference>
<feature type="region of interest" description="Disordered" evidence="4">
    <location>
        <begin position="185"/>
        <end position="227"/>
    </location>
</feature>
<dbReference type="GO" id="GO:0098609">
    <property type="term" value="P:cell-cell adhesion"/>
    <property type="evidence" value="ECO:0007669"/>
    <property type="project" value="TreeGrafter"/>
</dbReference>
<dbReference type="GO" id="GO:0050839">
    <property type="term" value="F:cell adhesion molecule binding"/>
    <property type="evidence" value="ECO:0007669"/>
    <property type="project" value="TreeGrafter"/>
</dbReference>
<dbReference type="PROSITE" id="PS50106">
    <property type="entry name" value="PDZ"/>
    <property type="match status" value="2"/>
</dbReference>
<feature type="compositionally biased region" description="Basic and acidic residues" evidence="4">
    <location>
        <begin position="754"/>
        <end position="763"/>
    </location>
</feature>
<dbReference type="InterPro" id="IPR036028">
    <property type="entry name" value="SH3-like_dom_sf"/>
</dbReference>
<dbReference type="SUPFAM" id="SSF50044">
    <property type="entry name" value="SH3-domain"/>
    <property type="match status" value="1"/>
</dbReference>
<reference evidence="10" key="1">
    <citation type="journal article" date="2010" name="Nature">
        <title>The Amphimedon queenslandica genome and the evolution of animal complexity.</title>
        <authorList>
            <person name="Srivastava M."/>
            <person name="Simakov O."/>
            <person name="Chapman J."/>
            <person name="Fahey B."/>
            <person name="Gauthier M.E."/>
            <person name="Mitros T."/>
            <person name="Richards G.S."/>
            <person name="Conaco C."/>
            <person name="Dacre M."/>
            <person name="Hellsten U."/>
            <person name="Larroux C."/>
            <person name="Putnam N.H."/>
            <person name="Stanke M."/>
            <person name="Adamska M."/>
            <person name="Darling A."/>
            <person name="Degnan S.M."/>
            <person name="Oakley T.H."/>
            <person name="Plachetzki D.C."/>
            <person name="Zhai Y."/>
            <person name="Adamski M."/>
            <person name="Calcino A."/>
            <person name="Cummins S.F."/>
            <person name="Goodstein D.M."/>
            <person name="Harris C."/>
            <person name="Jackson D.J."/>
            <person name="Leys S.P."/>
            <person name="Shu S."/>
            <person name="Woodcroft B.J."/>
            <person name="Vervoort M."/>
            <person name="Kosik K.S."/>
            <person name="Manning G."/>
            <person name="Degnan B.M."/>
            <person name="Rokhsar D.S."/>
        </authorList>
    </citation>
    <scope>NUCLEOTIDE SEQUENCE [LARGE SCALE GENOMIC DNA]</scope>
</reference>
<feature type="domain" description="SH3" evidence="5">
    <location>
        <begin position="974"/>
        <end position="1042"/>
    </location>
</feature>
<dbReference type="Gene3D" id="1.10.533.10">
    <property type="entry name" value="Death Domain, Fas"/>
    <property type="match status" value="1"/>
</dbReference>
<feature type="compositionally biased region" description="Basic and acidic residues" evidence="4">
    <location>
        <begin position="840"/>
        <end position="849"/>
    </location>
</feature>
<evidence type="ECO:0000259" key="8">
    <source>
        <dbReference type="PROSITE" id="PS50209"/>
    </source>
</evidence>
<dbReference type="GO" id="GO:0042981">
    <property type="term" value="P:regulation of apoptotic process"/>
    <property type="evidence" value="ECO:0007669"/>
    <property type="project" value="InterPro"/>
</dbReference>
<feature type="compositionally biased region" description="Basic residues" evidence="4">
    <location>
        <begin position="702"/>
        <end position="711"/>
    </location>
</feature>
<feature type="coiled-coil region" evidence="3">
    <location>
        <begin position="239"/>
        <end position="273"/>
    </location>
</feature>
<feature type="domain" description="PDZ" evidence="7">
    <location>
        <begin position="895"/>
        <end position="945"/>
    </location>
</feature>
<dbReference type="GO" id="GO:0045216">
    <property type="term" value="P:cell-cell junction organization"/>
    <property type="evidence" value="ECO:0007669"/>
    <property type="project" value="TreeGrafter"/>
</dbReference>
<evidence type="ECO:0000256" key="1">
    <source>
        <dbReference type="ARBA" id="ARBA00022443"/>
    </source>
</evidence>
<dbReference type="GO" id="GO:0005886">
    <property type="term" value="C:plasma membrane"/>
    <property type="evidence" value="ECO:0007669"/>
    <property type="project" value="TreeGrafter"/>
</dbReference>
<evidence type="ECO:0000259" key="5">
    <source>
        <dbReference type="PROSITE" id="PS50002"/>
    </source>
</evidence>
<dbReference type="InterPro" id="IPR041489">
    <property type="entry name" value="PDZ_6"/>
</dbReference>
<feature type="region of interest" description="Disordered" evidence="4">
    <location>
        <begin position="1064"/>
        <end position="1086"/>
    </location>
</feature>
<proteinExistence type="predicted"/>
<evidence type="ECO:0000313" key="9">
    <source>
        <dbReference type="EnsemblMetazoa" id="Aqu2.1.20048_001"/>
    </source>
</evidence>
<dbReference type="Gene3D" id="2.30.30.40">
    <property type="entry name" value="SH3 Domains"/>
    <property type="match status" value="1"/>
</dbReference>
<dbReference type="SMART" id="SM00228">
    <property type="entry name" value="PDZ"/>
    <property type="match status" value="2"/>
</dbReference>
<dbReference type="InterPro" id="IPR036034">
    <property type="entry name" value="PDZ_sf"/>
</dbReference>
<dbReference type="Gene3D" id="3.40.50.300">
    <property type="entry name" value="P-loop containing nucleotide triphosphate hydrolases"/>
    <property type="match status" value="1"/>
</dbReference>
<sequence>MTSLAPSGPPRYTTDQPPPPPQQHHTLVPLLHHPHYSTEMLPSAGGQFGDDSLPRDQFTSIISTMPQFIEDEPYPENSLERKEREIIHTNRVKLTDYIHDATVLFPHMKQHGIFSVFDCDVIKGETVAHNRVDKFIDVLLTKGPKAIGVFHESLGKTYPGVFDYLTRLFASTGIDLPETRRMRPASIIDQVSDDYPRDDATSKDSQGGGPGDEESGSATAGKSWGQNVSRRGMTVRRSLDVLSRQLDAIQTERNELKNALSSKEKEISDLIRSKEKNRDDLLSITQHYQEIYKNLVNWKESLTSENSQRLQELLAERECIQAEYDALENDYALVQLELRAARERISRLMNHLERSEQLVAFTQEERDVLQNKVGQLEGELQRLERKKQRDMGGASKGLTAGRRDTEVDQLAKQLEKAQKELEASRAESVELSERLTVARRERNEALEEKDEILRKQYLEEQKRKKLENELRGMYKKLQQIKDSSESHSSDGSYSMHPGYPEGTVEVKMEDFTTVIQASEDMGMKLGLGILVVHVDENGLATRCGIKPGDQLCQINHITVTSDRDPLDLCNRLLHNASTLVTLLIRRPVVSYETSTGTGVGGNSRTMTSNSVQTLSMIHQTPSTNDARKASTIGRFALPLNNWDAGNSFVPDYLGCFQPTPASSKQMVGSLPNPTPMKSASPTLASLPGRADMVTHGFNMLNKRRKMKNNKRKNSEDAQSCHTSSSDDDQMEISFPPDLSSSFDNSNTGIVHSPDNLRKGKFDYRCSNTDDEDLPPSISRPSTFITDGSDDYELGGMATLNVKDPLDDIDKESNSSSNISPSRPPYLQLSSTPADITVSKKKAESPRLKRAEARRWMAKHRRSQSLVDMNDVANAIVVDTTDLKRVIIPWGRLGDGISLVGGRGRGIFIYSVKEDSRGLQTGDEVLKIGGESAKHMTYSDAVKTIEFYASKGDQCMITVQSNLEGFKKLSSLQDRDSFYVKTLYSHKKALAPKELTFDEGEVMRVIDTMPPMPNMWKVKRIDAYGKETEEGYISIESTMENWSQKVQAGTTATFPIISRFSQNRRLNSTPGPEGFQSLRKPGTSEEPYDMFQPVRMLRVNSPRPVIIMGVCENEVRQALLEDSAFSLPPIKSHTSLTMLKDNEGATDHILLKRTGENVRYCIVSDIKSIADQDQHCVLMVEPTQLKNNRALSSINPITLLLFTKKSSTITFKFQVYKCSSETVSKYLQDLKQIEDEYSSCFTGKIEISGGLDNIVKQVKSEIACQQNMVIWEEED</sequence>
<dbReference type="Pfam" id="PF17820">
    <property type="entry name" value="PDZ_6"/>
    <property type="match status" value="1"/>
</dbReference>
<accession>A0A1X7TXS7</accession>
<dbReference type="InterPro" id="IPR001478">
    <property type="entry name" value="PDZ"/>
</dbReference>
<feature type="region of interest" description="Disordered" evidence="4">
    <location>
        <begin position="1"/>
        <end position="24"/>
    </location>
</feature>
<dbReference type="InterPro" id="IPR008144">
    <property type="entry name" value="Guanylate_kin-like_dom"/>
</dbReference>
<dbReference type="Pfam" id="PF00619">
    <property type="entry name" value="CARD"/>
    <property type="match status" value="1"/>
</dbReference>
<reference evidence="9" key="2">
    <citation type="submission" date="2017-05" db="UniProtKB">
        <authorList>
            <consortium name="EnsemblMetazoa"/>
        </authorList>
    </citation>
    <scope>IDENTIFICATION</scope>
</reference>
<organism evidence="9">
    <name type="scientific">Amphimedon queenslandica</name>
    <name type="common">Sponge</name>
    <dbReference type="NCBI Taxonomy" id="400682"/>
    <lineage>
        <taxon>Eukaryota</taxon>
        <taxon>Metazoa</taxon>
        <taxon>Porifera</taxon>
        <taxon>Demospongiae</taxon>
        <taxon>Heteroscleromorpha</taxon>
        <taxon>Haplosclerida</taxon>
        <taxon>Niphatidae</taxon>
        <taxon>Amphimedon</taxon>
    </lineage>
</organism>
<keyword evidence="3" id="KW-0175">Coiled coil</keyword>
<dbReference type="PROSITE" id="PS50002">
    <property type="entry name" value="SH3"/>
    <property type="match status" value="1"/>
</dbReference>
<name>A0A1X7TXS7_AMPQE</name>
<feature type="region of interest" description="Disordered" evidence="4">
    <location>
        <begin position="803"/>
        <end position="849"/>
    </location>
</feature>
<dbReference type="SUPFAM" id="SSF47986">
    <property type="entry name" value="DEATH domain"/>
    <property type="match status" value="1"/>
</dbReference>
<evidence type="ECO:0000259" key="6">
    <source>
        <dbReference type="PROSITE" id="PS50052"/>
    </source>
</evidence>
<dbReference type="eggNOG" id="KOG0708">
    <property type="taxonomic scope" value="Eukaryota"/>
</dbReference>
<feature type="domain" description="Guanylate kinase-like" evidence="6">
    <location>
        <begin position="1063"/>
        <end position="1262"/>
    </location>
</feature>
<feature type="compositionally biased region" description="Polar residues" evidence="4">
    <location>
        <begin position="216"/>
        <end position="227"/>
    </location>
</feature>
<evidence type="ECO:0000256" key="3">
    <source>
        <dbReference type="SAM" id="Coils"/>
    </source>
</evidence>
<dbReference type="InterPro" id="IPR027417">
    <property type="entry name" value="P-loop_NTPase"/>
</dbReference>
<dbReference type="PANTHER" id="PTHR13865:SF28">
    <property type="entry name" value="POLYCHAETOID, ISOFORM O"/>
    <property type="match status" value="1"/>
</dbReference>
<evidence type="ECO:0000256" key="4">
    <source>
        <dbReference type="SAM" id="MobiDB-lite"/>
    </source>
</evidence>
<dbReference type="EnsemblMetazoa" id="XM_020001601.1">
    <property type="protein sequence ID" value="XP_019857160.1"/>
    <property type="gene ID" value="LOC105314219"/>
</dbReference>
<evidence type="ECO:0000259" key="7">
    <source>
        <dbReference type="PROSITE" id="PS50106"/>
    </source>
</evidence>
<dbReference type="Proteomes" id="UP000007879">
    <property type="component" value="Unassembled WGS sequence"/>
</dbReference>
<feature type="compositionally biased region" description="Basic and acidic residues" evidence="4">
    <location>
        <begin position="803"/>
        <end position="812"/>
    </location>
</feature>
<dbReference type="SUPFAM" id="SSF50156">
    <property type="entry name" value="PDZ domain-like"/>
    <property type="match status" value="2"/>
</dbReference>
<evidence type="ECO:0008006" key="11">
    <source>
        <dbReference type="Google" id="ProtNLM"/>
    </source>
</evidence>
<dbReference type="OrthoDB" id="418634at2759"/>
<dbReference type="InterPro" id="IPR011029">
    <property type="entry name" value="DEATH-like_dom_sf"/>
</dbReference>
<evidence type="ECO:0000256" key="2">
    <source>
        <dbReference type="PROSITE-ProRule" id="PRU00192"/>
    </source>
</evidence>
<dbReference type="InterPro" id="IPR001452">
    <property type="entry name" value="SH3_domain"/>
</dbReference>
<dbReference type="GO" id="GO:0150105">
    <property type="term" value="P:protein localization to cell-cell junction"/>
    <property type="evidence" value="ECO:0007669"/>
    <property type="project" value="TreeGrafter"/>
</dbReference>
<keyword evidence="1 2" id="KW-0728">SH3 domain</keyword>
<dbReference type="STRING" id="400682.A0A1X7TXS7"/>
<gene>
    <name evidence="9" type="primary">105314219</name>
</gene>